<sequence length="27" mass="2954">MDLQLPVGLEKPPAMDIYDGSTDPVDH</sequence>
<protein>
    <submittedName>
        <fullName evidence="2">Uncharacterized protein</fullName>
    </submittedName>
</protein>
<accession>A0A392T6K9</accession>
<feature type="non-terminal residue" evidence="2">
    <location>
        <position position="27"/>
    </location>
</feature>
<evidence type="ECO:0000313" key="2">
    <source>
        <dbReference type="EMBL" id="MCI55790.1"/>
    </source>
</evidence>
<evidence type="ECO:0000313" key="3">
    <source>
        <dbReference type="Proteomes" id="UP000265520"/>
    </source>
</evidence>
<feature type="region of interest" description="Disordered" evidence="1">
    <location>
        <begin position="1"/>
        <end position="27"/>
    </location>
</feature>
<dbReference type="AlphaFoldDB" id="A0A392T6K9"/>
<keyword evidence="3" id="KW-1185">Reference proteome</keyword>
<dbReference type="Proteomes" id="UP000265520">
    <property type="component" value="Unassembled WGS sequence"/>
</dbReference>
<reference evidence="2 3" key="1">
    <citation type="journal article" date="2018" name="Front. Plant Sci.">
        <title>Red Clover (Trifolium pratense) and Zigzag Clover (T. medium) - A Picture of Genomic Similarities and Differences.</title>
        <authorList>
            <person name="Dluhosova J."/>
            <person name="Istvanek J."/>
            <person name="Nedelnik J."/>
            <person name="Repkova J."/>
        </authorList>
    </citation>
    <scope>NUCLEOTIDE SEQUENCE [LARGE SCALE GENOMIC DNA]</scope>
    <source>
        <strain evidence="3">cv. 10/8</strain>
        <tissue evidence="2">Leaf</tissue>
    </source>
</reference>
<evidence type="ECO:0000256" key="1">
    <source>
        <dbReference type="SAM" id="MobiDB-lite"/>
    </source>
</evidence>
<proteinExistence type="predicted"/>
<dbReference type="EMBL" id="LXQA010501560">
    <property type="protein sequence ID" value="MCI55790.1"/>
    <property type="molecule type" value="Genomic_DNA"/>
</dbReference>
<name>A0A392T6K9_9FABA</name>
<organism evidence="2 3">
    <name type="scientific">Trifolium medium</name>
    <dbReference type="NCBI Taxonomy" id="97028"/>
    <lineage>
        <taxon>Eukaryota</taxon>
        <taxon>Viridiplantae</taxon>
        <taxon>Streptophyta</taxon>
        <taxon>Embryophyta</taxon>
        <taxon>Tracheophyta</taxon>
        <taxon>Spermatophyta</taxon>
        <taxon>Magnoliopsida</taxon>
        <taxon>eudicotyledons</taxon>
        <taxon>Gunneridae</taxon>
        <taxon>Pentapetalae</taxon>
        <taxon>rosids</taxon>
        <taxon>fabids</taxon>
        <taxon>Fabales</taxon>
        <taxon>Fabaceae</taxon>
        <taxon>Papilionoideae</taxon>
        <taxon>50 kb inversion clade</taxon>
        <taxon>NPAAA clade</taxon>
        <taxon>Hologalegina</taxon>
        <taxon>IRL clade</taxon>
        <taxon>Trifolieae</taxon>
        <taxon>Trifolium</taxon>
    </lineage>
</organism>
<comment type="caution">
    <text evidence="2">The sequence shown here is derived from an EMBL/GenBank/DDBJ whole genome shotgun (WGS) entry which is preliminary data.</text>
</comment>